<reference evidence="1" key="2">
    <citation type="journal article" date="2021" name="PeerJ">
        <title>Extensive microbial diversity within the chicken gut microbiome revealed by metagenomics and culture.</title>
        <authorList>
            <person name="Gilroy R."/>
            <person name="Ravi A."/>
            <person name="Getino M."/>
            <person name="Pursley I."/>
            <person name="Horton D.L."/>
            <person name="Alikhan N.F."/>
            <person name="Baker D."/>
            <person name="Gharbi K."/>
            <person name="Hall N."/>
            <person name="Watson M."/>
            <person name="Adriaenssens E.M."/>
            <person name="Foster-Nyarko E."/>
            <person name="Jarju S."/>
            <person name="Secka A."/>
            <person name="Antonio M."/>
            <person name="Oren A."/>
            <person name="Chaudhuri R.R."/>
            <person name="La Ragione R."/>
            <person name="Hildebrand F."/>
            <person name="Pallen M.J."/>
        </authorList>
    </citation>
    <scope>NUCLEOTIDE SEQUENCE</scope>
    <source>
        <strain evidence="1">B1-15692</strain>
    </source>
</reference>
<proteinExistence type="predicted"/>
<reference evidence="1" key="1">
    <citation type="submission" date="2020-10" db="EMBL/GenBank/DDBJ databases">
        <authorList>
            <person name="Gilroy R."/>
        </authorList>
    </citation>
    <scope>NUCLEOTIDE SEQUENCE</scope>
    <source>
        <strain evidence="1">B1-15692</strain>
    </source>
</reference>
<evidence type="ECO:0000313" key="2">
    <source>
        <dbReference type="Proteomes" id="UP000823660"/>
    </source>
</evidence>
<evidence type="ECO:0000313" key="1">
    <source>
        <dbReference type="EMBL" id="MBO8467615.1"/>
    </source>
</evidence>
<organism evidence="1 2">
    <name type="scientific">Candidatus Cryptobacteroides faecipullorum</name>
    <dbReference type="NCBI Taxonomy" id="2840764"/>
    <lineage>
        <taxon>Bacteria</taxon>
        <taxon>Pseudomonadati</taxon>
        <taxon>Bacteroidota</taxon>
        <taxon>Bacteroidia</taxon>
        <taxon>Bacteroidales</taxon>
        <taxon>Candidatus Cryptobacteroides</taxon>
    </lineage>
</organism>
<sequence>MGFGYLNEDGVLVTDKDSYDRYNVSSYIRSDALKWLVPELDVKFAKAEQSSFGNNNLYNYAIWFPSFHPTGYGEKDGVSYPYNTPYNVAQLSYPSTNTTENTRITGRVTLKPFKNFNVVGEYTYETNFYEAESFNPILTFLKGQDSTPTIEDTATPENSKYSYSTIHTTRSTC</sequence>
<comment type="caution">
    <text evidence="1">The sequence shown here is derived from an EMBL/GenBank/DDBJ whole genome shotgun (WGS) entry which is preliminary data.</text>
</comment>
<dbReference type="Proteomes" id="UP000823660">
    <property type="component" value="Unassembled WGS sequence"/>
</dbReference>
<accession>A0A9D9NC14</accession>
<protein>
    <submittedName>
        <fullName evidence="1">Uncharacterized protein</fullName>
    </submittedName>
</protein>
<dbReference type="AlphaFoldDB" id="A0A9D9NC14"/>
<gene>
    <name evidence="1" type="ORF">IAB99_07620</name>
</gene>
<name>A0A9D9NC14_9BACT</name>
<dbReference type="EMBL" id="JADIMH010000044">
    <property type="protein sequence ID" value="MBO8467615.1"/>
    <property type="molecule type" value="Genomic_DNA"/>
</dbReference>